<organism evidence="5 6">
    <name type="scientific">Pinctada imbricata</name>
    <name type="common">Atlantic pearl-oyster</name>
    <name type="synonym">Pinctada martensii</name>
    <dbReference type="NCBI Taxonomy" id="66713"/>
    <lineage>
        <taxon>Eukaryota</taxon>
        <taxon>Metazoa</taxon>
        <taxon>Spiralia</taxon>
        <taxon>Lophotrochozoa</taxon>
        <taxon>Mollusca</taxon>
        <taxon>Bivalvia</taxon>
        <taxon>Autobranchia</taxon>
        <taxon>Pteriomorphia</taxon>
        <taxon>Pterioida</taxon>
        <taxon>Pterioidea</taxon>
        <taxon>Pteriidae</taxon>
        <taxon>Pinctada</taxon>
    </lineage>
</organism>
<dbReference type="Gene3D" id="2.30.30.140">
    <property type="match status" value="7"/>
</dbReference>
<keyword evidence="1" id="KW-0694">RNA-binding</keyword>
<evidence type="ECO:0000259" key="3">
    <source>
        <dbReference type="PROSITE" id="PS50102"/>
    </source>
</evidence>
<feature type="compositionally biased region" description="Basic and acidic residues" evidence="2">
    <location>
        <begin position="147"/>
        <end position="175"/>
    </location>
</feature>
<feature type="compositionally biased region" description="Polar residues" evidence="2">
    <location>
        <begin position="188"/>
        <end position="214"/>
    </location>
</feature>
<feature type="compositionally biased region" description="Polar residues" evidence="2">
    <location>
        <begin position="474"/>
        <end position="504"/>
    </location>
</feature>
<dbReference type="EMBL" id="VSWD01000008">
    <property type="protein sequence ID" value="KAK3096272.1"/>
    <property type="molecule type" value="Genomic_DNA"/>
</dbReference>
<dbReference type="Pfam" id="PF00076">
    <property type="entry name" value="RRM_1"/>
    <property type="match status" value="1"/>
</dbReference>
<comment type="caution">
    <text evidence="5">The sequence shown here is derived from an EMBL/GenBank/DDBJ whole genome shotgun (WGS) entry which is preliminary data.</text>
</comment>
<name>A0AA89C662_PINIB</name>
<feature type="domain" description="Tudor" evidence="4">
    <location>
        <begin position="573"/>
        <end position="630"/>
    </location>
</feature>
<dbReference type="SUPFAM" id="SSF54928">
    <property type="entry name" value="RNA-binding domain, RBD"/>
    <property type="match status" value="1"/>
</dbReference>
<dbReference type="InterPro" id="IPR012677">
    <property type="entry name" value="Nucleotide-bd_a/b_plait_sf"/>
</dbReference>
<evidence type="ECO:0000256" key="2">
    <source>
        <dbReference type="SAM" id="MobiDB-lite"/>
    </source>
</evidence>
<dbReference type="PROSITE" id="PS50304">
    <property type="entry name" value="TUDOR"/>
    <property type="match status" value="7"/>
</dbReference>
<evidence type="ECO:0000259" key="4">
    <source>
        <dbReference type="PROSITE" id="PS50304"/>
    </source>
</evidence>
<feature type="region of interest" description="Disordered" evidence="2">
    <location>
        <begin position="718"/>
        <end position="753"/>
    </location>
</feature>
<dbReference type="PROSITE" id="PS50102">
    <property type="entry name" value="RRM"/>
    <property type="match status" value="1"/>
</dbReference>
<dbReference type="InterPro" id="IPR035979">
    <property type="entry name" value="RBD_domain_sf"/>
</dbReference>
<proteinExistence type="predicted"/>
<feature type="domain" description="Tudor" evidence="4">
    <location>
        <begin position="1209"/>
        <end position="1267"/>
    </location>
</feature>
<accession>A0AA89C662</accession>
<feature type="domain" description="Tudor" evidence="4">
    <location>
        <begin position="821"/>
        <end position="878"/>
    </location>
</feature>
<dbReference type="SMART" id="SM00333">
    <property type="entry name" value="TUDOR"/>
    <property type="match status" value="7"/>
</dbReference>
<dbReference type="Gene3D" id="2.40.50.90">
    <property type="match status" value="7"/>
</dbReference>
<feature type="domain" description="Tudor" evidence="4">
    <location>
        <begin position="335"/>
        <end position="392"/>
    </location>
</feature>
<evidence type="ECO:0000256" key="1">
    <source>
        <dbReference type="PROSITE-ProRule" id="PRU00176"/>
    </source>
</evidence>
<dbReference type="SMART" id="SM00360">
    <property type="entry name" value="RRM"/>
    <property type="match status" value="1"/>
</dbReference>
<evidence type="ECO:0000313" key="5">
    <source>
        <dbReference type="EMBL" id="KAK3096272.1"/>
    </source>
</evidence>
<sequence length="1911" mass="209820">MQQSDFHFLKHFAKAFSVCLFQMATGRDELASWNPMDEDYRDETFNSYDRGPGKNLPRNSQRRTGVNLYVTNIPNSVTSEGLKNLFGRCGLVKDARVCVSKFTTQYNTTFGFVVMENTSGGTEALRLMNGFKIGNVQLTVKIAKTDEEKQKEKEEREKMVKTVEQHTGNKVEVGKKVPPQQKSKDFSRSTQQKSPRAIGNQKSPQGISQKSPGAQSSQKSPQSISQKSPKPNQQNTGHVSQKKSPVGGTSQRSPAGATIGQKTPQKSPRMAAEQKLSIPSTNLPIGSEMDVIVLAVTSPGSIAVQVFDHEMVQAAVEQDAKMTEIYNQDHTQVSCPAVGDFLVGNYMGNWYRLQVNQVISKDKFQVTYVDYGNKETVSLAELRYLKPEMVNIPAQAIECCLECVGDVNSSNNWSPASISRVQELVPPTVTSSVLYKVKAIKADGGITHIKLIDGNGVDVGDKLLSEGLVGSVQTQPVPSLRSPTGGTSQRSPAGATGSQKTPQKSPRMAAEQKPSIPPTKLPMGNEVDVIVLAVTSPGSIVVQVFDHEMVQAAVDQDARMTEIYNQDHTQVSCPAVGDFLVGNYMGNWYRLQVNQVISPDKFQVTYVDYGNKETVSLAELRYLKPDMCMIPAQAIECCLDGISDPNWSPASIERVKELVPPTVTAGVLYKVKAVKDDGNITSIKLTDGNGDDVGNNVNFPFSGDDVGNKLLSEGRVGRSVQTQQVPSLKSPVGGASQRSPASATGGQRLSQGSVTTVAEQKSLIPSTILPIGSEVDVIVLAVTSPGSIVVQVFDHEMVQAAVDQDARMTEIYNQDHTQVSCPAVGDFMVGNYMGNWYRLQVNQVISTDKFQVTYVDYGNKETVSLAEMRYLKPDMLNIPAQAIECCLEGIGDPNWSPASIERVNELVPPTLTAGVLYKAKAVRMEGNLSCIKLLDGNGVDIGDTLLSEGLVSTAGKKSEVFMAKSLGNISDLMTEGGEFDLFVIDKKPPNRLVCQVLHRDYVEMFTQFQQAFLELMEKDTSTEYKPQCVGELVVGKFSGDQMWYRAEVLALTDNNATLCYVDFGNKEQVPFTSIRHAVEICTRLPIQSFVCVPINQCSLEQAVKISAVVKKKENSEVLIQIQDAMGLTSENTEETVPKVQDATPRKIMYSDIQKITLPVNGSKVAMTFSDASSLYSFHLRKCDSESQAELDKVMKDVHEYCTKNVDPYKPEVNEMVCVQFSADGAWYRGRVTNIEGDAYSVQYVDHGNSENVSIKAIRKIDPCLLVTPLQSVHCRVAGMMPELQTNDMVGVFATAMQSPIIHVQAKHVGADVTDVVIFLTDGTNLNEVMLGADNNEVKVSPAVSSKPAAVSPKPSAPPAVQDVNKTFTVPQLQVPLDGSRINVTVTDLLGLCSFAAQSLENMQEFAQMSSYMGEFCESLKEKHTPAIDEIVFAKFSADNQWYRAKVVECIATENFHLTFIDYGNSDIVQSSCIRKMTTEFTALPAQSFQCKLSGVMEEGQPEDALMTFAGKVLNNQLQLQAIKKKNDVYEVELFSSDGVSINNMFKVIAAPATASVPSPITNGVGSLGGTKLADIEKVQPKEQCSLLITHVNSPKDFYCQIADEDNIQLLGVLMNNLALECAVDTPNDNFKPVEGDLCCAKYEVDDGWYRSFIKAVLDDGQYRVHYLDFGNEGVVSGTGVHPPSEEFFKLPVMAFQCSLIGIDPSGSSWTPASVAKMNEFQMRELSAIIKSKEKDVLQVQVSWEGTDLADCLVQAGLARKATVGPAGDAAAMSEEEKEAIQRQIAQLQAMIGDFSIIQDRQLRGLLKKGPKYRIPSKIDFIKCREVLKEALDNYTKRWCKSEGVESHSLNDWKNLILDITDIRIDNFHKNPHLFENPSSRSERYFKSKLRNLHEKFVFAPADKAANNTIII</sequence>
<keyword evidence="6" id="KW-1185">Reference proteome</keyword>
<dbReference type="Gene3D" id="3.30.70.330">
    <property type="match status" value="1"/>
</dbReference>
<gene>
    <name evidence="5" type="ORF">FSP39_025170</name>
</gene>
<dbReference type="Pfam" id="PF00567">
    <property type="entry name" value="TUDOR"/>
    <property type="match status" value="7"/>
</dbReference>
<feature type="region of interest" description="Disordered" evidence="2">
    <location>
        <begin position="147"/>
        <end position="274"/>
    </location>
</feature>
<dbReference type="InterPro" id="IPR035437">
    <property type="entry name" value="SNase_OB-fold_sf"/>
</dbReference>
<dbReference type="PANTHER" id="PTHR22948">
    <property type="entry name" value="TUDOR DOMAIN CONTAINING PROTEIN"/>
    <property type="match status" value="1"/>
</dbReference>
<dbReference type="InterPro" id="IPR000504">
    <property type="entry name" value="RRM_dom"/>
</dbReference>
<dbReference type="GO" id="GO:0003723">
    <property type="term" value="F:RNA binding"/>
    <property type="evidence" value="ECO:0007669"/>
    <property type="project" value="UniProtKB-UniRule"/>
</dbReference>
<feature type="domain" description="RRM" evidence="3">
    <location>
        <begin position="66"/>
        <end position="145"/>
    </location>
</feature>
<protein>
    <submittedName>
        <fullName evidence="5">Uncharacterized protein</fullName>
    </submittedName>
</protein>
<feature type="compositionally biased region" description="Low complexity" evidence="2">
    <location>
        <begin position="215"/>
        <end position="234"/>
    </location>
</feature>
<dbReference type="InterPro" id="IPR002999">
    <property type="entry name" value="Tudor"/>
</dbReference>
<feature type="domain" description="Tudor" evidence="4">
    <location>
        <begin position="1424"/>
        <end position="1483"/>
    </location>
</feature>
<evidence type="ECO:0000313" key="6">
    <source>
        <dbReference type="Proteomes" id="UP001186944"/>
    </source>
</evidence>
<feature type="domain" description="Tudor" evidence="4">
    <location>
        <begin position="1631"/>
        <end position="1690"/>
    </location>
</feature>
<dbReference type="Proteomes" id="UP001186944">
    <property type="component" value="Unassembled WGS sequence"/>
</dbReference>
<dbReference type="PANTHER" id="PTHR22948:SF72">
    <property type="entry name" value="TUDOR DOMAIN-CONTAINING PROTEIN"/>
    <property type="match status" value="1"/>
</dbReference>
<feature type="compositionally biased region" description="Polar residues" evidence="2">
    <location>
        <begin position="736"/>
        <end position="753"/>
    </location>
</feature>
<reference evidence="5" key="1">
    <citation type="submission" date="2019-08" db="EMBL/GenBank/DDBJ databases">
        <title>The improved chromosome-level genome for the pearl oyster Pinctada fucata martensii using PacBio sequencing and Hi-C.</title>
        <authorList>
            <person name="Zheng Z."/>
        </authorList>
    </citation>
    <scope>NUCLEOTIDE SEQUENCE</scope>
    <source>
        <strain evidence="5">ZZ-2019</strain>
        <tissue evidence="5">Adductor muscle</tissue>
    </source>
</reference>
<dbReference type="SUPFAM" id="SSF63748">
    <property type="entry name" value="Tudor/PWWP/MBT"/>
    <property type="match status" value="7"/>
</dbReference>
<feature type="domain" description="Tudor" evidence="4">
    <location>
        <begin position="1026"/>
        <end position="1084"/>
    </location>
</feature>
<feature type="compositionally biased region" description="Polar residues" evidence="2">
    <location>
        <begin position="235"/>
        <end position="253"/>
    </location>
</feature>
<feature type="region of interest" description="Disordered" evidence="2">
    <location>
        <begin position="474"/>
        <end position="521"/>
    </location>
</feature>
<dbReference type="InterPro" id="IPR050621">
    <property type="entry name" value="Tudor_domain_containing"/>
</dbReference>
<dbReference type="FunFam" id="2.30.30.140:FF:000018">
    <property type="entry name" value="Serine/threonine-protein kinase 31"/>
    <property type="match status" value="3"/>
</dbReference>